<proteinExistence type="predicted"/>
<dbReference type="OrthoDB" id="1897643at2759"/>
<sequence length="226" mass="24649">MEKVLALDKAYPLPLLGVMLEKFPKKLEPASWWPNSSHSDESKTENENSHFDGNQRQGSNGWSDQLEAEMREVVEVVKTKDAQDYVRLGNIVLKVNKTLAISGPLLTAIAALGSAVVGDWSSGGMVVAAAAGSLAVAVNALEHGGQIGMVFEMYRNSAGFFGVMEESIRGTLEETDWEKRENGQVFERKVALKLGRSLSQLRQLAAKSSAARQEGISMDEYASKLF</sequence>
<evidence type="ECO:0000313" key="3">
    <source>
        <dbReference type="RefSeq" id="XP_022977326.1"/>
    </source>
</evidence>
<dbReference type="AlphaFoldDB" id="A0A6J1IJK8"/>
<evidence type="ECO:0000256" key="1">
    <source>
        <dbReference type="SAM" id="MobiDB-lite"/>
    </source>
</evidence>
<feature type="compositionally biased region" description="Basic and acidic residues" evidence="1">
    <location>
        <begin position="38"/>
        <end position="50"/>
    </location>
</feature>
<dbReference type="Pfam" id="PF14476">
    <property type="entry name" value="Chloroplast_duf"/>
    <property type="match status" value="1"/>
</dbReference>
<gene>
    <name evidence="3" type="primary">LOC111477678</name>
</gene>
<dbReference type="PANTHER" id="PTHR33358">
    <property type="entry name" value="F-BOX PROTEIN WITH A DOMAIN PROTEIN"/>
    <property type="match status" value="1"/>
</dbReference>
<dbReference type="Proteomes" id="UP000504608">
    <property type="component" value="Unplaced"/>
</dbReference>
<reference evidence="3" key="1">
    <citation type="submission" date="2025-08" db="UniProtKB">
        <authorList>
            <consortium name="RefSeq"/>
        </authorList>
    </citation>
    <scope>IDENTIFICATION</scope>
    <source>
        <tissue evidence="3">Young leaves</tissue>
    </source>
</reference>
<feature type="region of interest" description="Disordered" evidence="1">
    <location>
        <begin position="31"/>
        <end position="61"/>
    </location>
</feature>
<organism evidence="2 3">
    <name type="scientific">Cucurbita maxima</name>
    <name type="common">Pumpkin</name>
    <name type="synonym">Winter squash</name>
    <dbReference type="NCBI Taxonomy" id="3661"/>
    <lineage>
        <taxon>Eukaryota</taxon>
        <taxon>Viridiplantae</taxon>
        <taxon>Streptophyta</taxon>
        <taxon>Embryophyta</taxon>
        <taxon>Tracheophyta</taxon>
        <taxon>Spermatophyta</taxon>
        <taxon>Magnoliopsida</taxon>
        <taxon>eudicotyledons</taxon>
        <taxon>Gunneridae</taxon>
        <taxon>Pentapetalae</taxon>
        <taxon>rosids</taxon>
        <taxon>fabids</taxon>
        <taxon>Cucurbitales</taxon>
        <taxon>Cucurbitaceae</taxon>
        <taxon>Cucurbiteae</taxon>
        <taxon>Cucurbita</taxon>
    </lineage>
</organism>
<dbReference type="RefSeq" id="XP_022977326.1">
    <property type="nucleotide sequence ID" value="XM_023121558.1"/>
</dbReference>
<dbReference type="KEGG" id="cmax:111477678"/>
<protein>
    <submittedName>
        <fullName evidence="3">Probable F-box protein At4g22030</fullName>
    </submittedName>
</protein>
<dbReference type="GeneID" id="111477678"/>
<evidence type="ECO:0000313" key="2">
    <source>
        <dbReference type="Proteomes" id="UP000504608"/>
    </source>
</evidence>
<keyword evidence="2" id="KW-1185">Reference proteome</keyword>
<name>A0A6J1IJK8_CUCMA</name>
<accession>A0A6J1IJK8</accession>
<dbReference type="InterPro" id="IPR027949">
    <property type="entry name" value="Chloroplast_duf"/>
</dbReference>
<feature type="compositionally biased region" description="Polar residues" evidence="1">
    <location>
        <begin position="51"/>
        <end position="61"/>
    </location>
</feature>
<dbReference type="PANTHER" id="PTHR33358:SF12">
    <property type="entry name" value="F-BOX PROTEIN WITH A DOMAIN PROTEIN"/>
    <property type="match status" value="1"/>
</dbReference>